<name>A0A0M3JCK9_ANISI</name>
<dbReference type="WBParaSite" id="ASIM_0000534001-mRNA-1">
    <property type="protein sequence ID" value="ASIM_0000534001-mRNA-1"/>
    <property type="gene ID" value="ASIM_0000534001"/>
</dbReference>
<evidence type="ECO:0000313" key="3">
    <source>
        <dbReference type="EMBL" id="VDK25067.1"/>
    </source>
</evidence>
<dbReference type="InterPro" id="IPR011009">
    <property type="entry name" value="Kinase-like_dom_sf"/>
</dbReference>
<sequence length="153" mass="17573">MKHQDEQLRFLVMPKYGRSLENYRVDRGGVLDCSEAFTVAKQCVNCLEYMHHKNYVHSDVKADNILLPLNDSIEQCYLVDFGLARIAKSNVEVADKKRGCSDCTILPNDFLPLLYTDFSGCIACEKFIQSRCLRKFERSALRCGSYLTLLFID</sequence>
<dbReference type="GO" id="GO:0004674">
    <property type="term" value="F:protein serine/threonine kinase activity"/>
    <property type="evidence" value="ECO:0007669"/>
    <property type="project" value="UniProtKB-EC"/>
</dbReference>
<dbReference type="SUPFAM" id="SSF56112">
    <property type="entry name" value="Protein kinase-like (PK-like)"/>
    <property type="match status" value="1"/>
</dbReference>
<dbReference type="Proteomes" id="UP000267096">
    <property type="component" value="Unassembled WGS sequence"/>
</dbReference>
<dbReference type="InterPro" id="IPR008271">
    <property type="entry name" value="Ser/Thr_kinase_AS"/>
</dbReference>
<organism evidence="5">
    <name type="scientific">Anisakis simplex</name>
    <name type="common">Herring worm</name>
    <dbReference type="NCBI Taxonomy" id="6269"/>
    <lineage>
        <taxon>Eukaryota</taxon>
        <taxon>Metazoa</taxon>
        <taxon>Ecdysozoa</taxon>
        <taxon>Nematoda</taxon>
        <taxon>Chromadorea</taxon>
        <taxon>Rhabditida</taxon>
        <taxon>Spirurina</taxon>
        <taxon>Ascaridomorpha</taxon>
        <taxon>Ascaridoidea</taxon>
        <taxon>Anisakidae</taxon>
        <taxon>Anisakis</taxon>
        <taxon>Anisakis simplex complex</taxon>
    </lineage>
</organism>
<accession>A0A0M3JCK9</accession>
<evidence type="ECO:0000313" key="5">
    <source>
        <dbReference type="WBParaSite" id="ASIM_0000534001-mRNA-1"/>
    </source>
</evidence>
<protein>
    <recommendedName>
        <fullName evidence="1">non-specific serine/threonine protein kinase</fullName>
        <ecNumber evidence="1">2.7.11.1</ecNumber>
    </recommendedName>
</protein>
<dbReference type="GO" id="GO:0005524">
    <property type="term" value="F:ATP binding"/>
    <property type="evidence" value="ECO:0007669"/>
    <property type="project" value="InterPro"/>
</dbReference>
<keyword evidence="4" id="KW-1185">Reference proteome</keyword>
<dbReference type="AlphaFoldDB" id="A0A0M3JCK9"/>
<dbReference type="OrthoDB" id="2687620at2759"/>
<dbReference type="PROSITE" id="PS00108">
    <property type="entry name" value="PROTEIN_KINASE_ST"/>
    <property type="match status" value="1"/>
</dbReference>
<dbReference type="InterPro" id="IPR000719">
    <property type="entry name" value="Prot_kinase_dom"/>
</dbReference>
<evidence type="ECO:0000259" key="2">
    <source>
        <dbReference type="PROSITE" id="PS50011"/>
    </source>
</evidence>
<dbReference type="PROSITE" id="PS50011">
    <property type="entry name" value="PROTEIN_KINASE_DOM"/>
    <property type="match status" value="1"/>
</dbReference>
<dbReference type="Gene3D" id="1.10.510.10">
    <property type="entry name" value="Transferase(Phosphotransferase) domain 1"/>
    <property type="match status" value="1"/>
</dbReference>
<reference evidence="5" key="1">
    <citation type="submission" date="2017-02" db="UniProtKB">
        <authorList>
            <consortium name="WormBaseParasite"/>
        </authorList>
    </citation>
    <scope>IDENTIFICATION</scope>
</reference>
<gene>
    <name evidence="3" type="ORF">ASIM_LOCUS5142</name>
</gene>
<dbReference type="EMBL" id="UYRR01009748">
    <property type="protein sequence ID" value="VDK25067.1"/>
    <property type="molecule type" value="Genomic_DNA"/>
</dbReference>
<evidence type="ECO:0000313" key="4">
    <source>
        <dbReference type="Proteomes" id="UP000267096"/>
    </source>
</evidence>
<proteinExistence type="predicted"/>
<feature type="domain" description="Protein kinase" evidence="2">
    <location>
        <begin position="1"/>
        <end position="153"/>
    </location>
</feature>
<evidence type="ECO:0000256" key="1">
    <source>
        <dbReference type="ARBA" id="ARBA00012513"/>
    </source>
</evidence>
<dbReference type="EC" id="2.7.11.1" evidence="1"/>
<dbReference type="Pfam" id="PF00069">
    <property type="entry name" value="Pkinase"/>
    <property type="match status" value="1"/>
</dbReference>
<dbReference type="InterPro" id="IPR050235">
    <property type="entry name" value="CK1_Ser-Thr_kinase"/>
</dbReference>
<dbReference type="PANTHER" id="PTHR11909">
    <property type="entry name" value="CASEIN KINASE-RELATED"/>
    <property type="match status" value="1"/>
</dbReference>
<reference evidence="3 4" key="2">
    <citation type="submission" date="2018-11" db="EMBL/GenBank/DDBJ databases">
        <authorList>
            <consortium name="Pathogen Informatics"/>
        </authorList>
    </citation>
    <scope>NUCLEOTIDE SEQUENCE [LARGE SCALE GENOMIC DNA]</scope>
</reference>